<name>A0A368FIU9_ANCCA</name>
<gene>
    <name evidence="1" type="ORF">ANCCAN_23324</name>
</gene>
<dbReference type="EMBL" id="JOJR01001437">
    <property type="protein sequence ID" value="RCN30899.1"/>
    <property type="molecule type" value="Genomic_DNA"/>
</dbReference>
<comment type="caution">
    <text evidence="1">The sequence shown here is derived from an EMBL/GenBank/DDBJ whole genome shotgun (WGS) entry which is preliminary data.</text>
</comment>
<proteinExistence type="predicted"/>
<keyword evidence="2" id="KW-1185">Reference proteome</keyword>
<accession>A0A368FIU9</accession>
<sequence>MKPLDLLICVFSRHRRKMRLHSISRSSPTVQQPALIVGHLHIPYRCASADRTDPDPYPKDNALPIRI</sequence>
<reference evidence="1 2" key="1">
    <citation type="submission" date="2014-10" db="EMBL/GenBank/DDBJ databases">
        <title>Draft genome of the hookworm Ancylostoma caninum.</title>
        <authorList>
            <person name="Mitreva M."/>
        </authorList>
    </citation>
    <scope>NUCLEOTIDE SEQUENCE [LARGE SCALE GENOMIC DNA]</scope>
    <source>
        <strain evidence="1 2">Baltimore</strain>
    </source>
</reference>
<dbReference type="Proteomes" id="UP000252519">
    <property type="component" value="Unassembled WGS sequence"/>
</dbReference>
<evidence type="ECO:0000313" key="2">
    <source>
        <dbReference type="Proteomes" id="UP000252519"/>
    </source>
</evidence>
<dbReference type="AlphaFoldDB" id="A0A368FIU9"/>
<evidence type="ECO:0000313" key="1">
    <source>
        <dbReference type="EMBL" id="RCN30899.1"/>
    </source>
</evidence>
<protein>
    <submittedName>
        <fullName evidence="1">Uncharacterized protein</fullName>
    </submittedName>
</protein>
<organism evidence="1 2">
    <name type="scientific">Ancylostoma caninum</name>
    <name type="common">Dog hookworm</name>
    <dbReference type="NCBI Taxonomy" id="29170"/>
    <lineage>
        <taxon>Eukaryota</taxon>
        <taxon>Metazoa</taxon>
        <taxon>Ecdysozoa</taxon>
        <taxon>Nematoda</taxon>
        <taxon>Chromadorea</taxon>
        <taxon>Rhabditida</taxon>
        <taxon>Rhabditina</taxon>
        <taxon>Rhabditomorpha</taxon>
        <taxon>Strongyloidea</taxon>
        <taxon>Ancylostomatidae</taxon>
        <taxon>Ancylostomatinae</taxon>
        <taxon>Ancylostoma</taxon>
    </lineage>
</organism>